<reference evidence="2 3" key="1">
    <citation type="submission" date="2020-06" db="EMBL/GenBank/DDBJ databases">
        <title>Altererythrobacter lutimaris sp. nov., a marine bacterium isolated from a tidal flat.</title>
        <authorList>
            <person name="Kim D."/>
            <person name="Yoo Y."/>
            <person name="Kim J.-J."/>
        </authorList>
    </citation>
    <scope>NUCLEOTIDE SEQUENCE [LARGE SCALE GENOMIC DNA]</scope>
    <source>
        <strain evidence="2 3">JGD-16</strain>
    </source>
</reference>
<proteinExistence type="predicted"/>
<dbReference type="InterPro" id="IPR036724">
    <property type="entry name" value="Cobalamin-bd_sf"/>
</dbReference>
<evidence type="ECO:0000259" key="1">
    <source>
        <dbReference type="PROSITE" id="PS51332"/>
    </source>
</evidence>
<dbReference type="GO" id="GO:0046872">
    <property type="term" value="F:metal ion binding"/>
    <property type="evidence" value="ECO:0007669"/>
    <property type="project" value="InterPro"/>
</dbReference>
<dbReference type="AlphaFoldDB" id="A0A850H8Y7"/>
<name>A0A850H8Y7_9SPHN</name>
<dbReference type="Gene3D" id="3.40.50.280">
    <property type="entry name" value="Cobalamin-binding domain"/>
    <property type="match status" value="1"/>
</dbReference>
<gene>
    <name evidence="2" type="ORF">HUO12_12775</name>
</gene>
<evidence type="ECO:0000313" key="3">
    <source>
        <dbReference type="Proteomes" id="UP000546031"/>
    </source>
</evidence>
<keyword evidence="3" id="KW-1185">Reference proteome</keyword>
<dbReference type="InterPro" id="IPR006158">
    <property type="entry name" value="Cobalamin-bd"/>
</dbReference>
<dbReference type="Proteomes" id="UP000546031">
    <property type="component" value="Unassembled WGS sequence"/>
</dbReference>
<protein>
    <submittedName>
        <fullName evidence="2">Cobalamin B12-binding domain-containing protein</fullName>
    </submittedName>
</protein>
<dbReference type="PROSITE" id="PS51332">
    <property type="entry name" value="B12_BINDING"/>
    <property type="match status" value="1"/>
</dbReference>
<dbReference type="GO" id="GO:0031419">
    <property type="term" value="F:cobalamin binding"/>
    <property type="evidence" value="ECO:0007669"/>
    <property type="project" value="InterPro"/>
</dbReference>
<dbReference type="SUPFAM" id="SSF52242">
    <property type="entry name" value="Cobalamin (vitamin B12)-binding domain"/>
    <property type="match status" value="1"/>
</dbReference>
<dbReference type="RefSeq" id="WP_176273965.1">
    <property type="nucleotide sequence ID" value="NZ_JABWTA010000001.1"/>
</dbReference>
<dbReference type="Pfam" id="PF02310">
    <property type="entry name" value="B12-binding"/>
    <property type="match status" value="1"/>
</dbReference>
<accession>A0A850H8Y7</accession>
<organism evidence="2 3">
    <name type="scientific">Altererythrobacter lutimaris</name>
    <dbReference type="NCBI Taxonomy" id="2743979"/>
    <lineage>
        <taxon>Bacteria</taxon>
        <taxon>Pseudomonadati</taxon>
        <taxon>Pseudomonadota</taxon>
        <taxon>Alphaproteobacteria</taxon>
        <taxon>Sphingomonadales</taxon>
        <taxon>Erythrobacteraceae</taxon>
        <taxon>Altererythrobacter</taxon>
    </lineage>
</organism>
<sequence>MSHSVGETGFPVLNRKDISSFESVFIDPTVRKRSDIAERQSRLVRFVSGEVVPKLIRLHTEVVPDAPPLEALIRVLKPNKADISDFAEILLGDDLEAAANYVTIMRDRGLSIEVLYTELLEPTARFLGKMWERDECDFIDVTIGVGRLQTLLSIFHETYSLPKLKSKRHVLMAAAPGNQHVFGVSIIEELLASGGWRVQTDHSGEANQIKSAVRNDWFAVVGLTVGSDLQIEDLKSFIGDVRRASQHGAIGVMVGGSMFTEDPSLAVQVGADATAPNAPAAVLAAQKLFDKGAVQQRATS</sequence>
<comment type="caution">
    <text evidence="2">The sequence shown here is derived from an EMBL/GenBank/DDBJ whole genome shotgun (WGS) entry which is preliminary data.</text>
</comment>
<feature type="domain" description="B12-binding" evidence="1">
    <location>
        <begin position="167"/>
        <end position="296"/>
    </location>
</feature>
<evidence type="ECO:0000313" key="2">
    <source>
        <dbReference type="EMBL" id="NVE95774.1"/>
    </source>
</evidence>
<dbReference type="EMBL" id="JABWTA010000001">
    <property type="protein sequence ID" value="NVE95774.1"/>
    <property type="molecule type" value="Genomic_DNA"/>
</dbReference>